<gene>
    <name evidence="2" type="ORF">ZHAS_00013671</name>
</gene>
<organism evidence="2">
    <name type="scientific">Anopheles sinensis</name>
    <name type="common">Mosquito</name>
    <dbReference type="NCBI Taxonomy" id="74873"/>
    <lineage>
        <taxon>Eukaryota</taxon>
        <taxon>Metazoa</taxon>
        <taxon>Ecdysozoa</taxon>
        <taxon>Arthropoda</taxon>
        <taxon>Hexapoda</taxon>
        <taxon>Insecta</taxon>
        <taxon>Pterygota</taxon>
        <taxon>Neoptera</taxon>
        <taxon>Endopterygota</taxon>
        <taxon>Diptera</taxon>
        <taxon>Nematocera</taxon>
        <taxon>Culicoidea</taxon>
        <taxon>Culicidae</taxon>
        <taxon>Anophelinae</taxon>
        <taxon>Anopheles</taxon>
    </lineage>
</organism>
<name>A0A084W651_ANOSI</name>
<dbReference type="EMBL" id="ATLV01020732">
    <property type="status" value="NOT_ANNOTATED_CDS"/>
    <property type="molecule type" value="Genomic_DNA"/>
</dbReference>
<keyword evidence="4" id="KW-1185">Reference proteome</keyword>
<dbReference type="EnsemblMetazoa" id="ASIC013671-RA">
    <property type="protein sequence ID" value="ASIC013671-PA"/>
    <property type="gene ID" value="ASIC013671"/>
</dbReference>
<evidence type="ECO:0000313" key="2">
    <source>
        <dbReference type="EMBL" id="KFB45695.1"/>
    </source>
</evidence>
<reference evidence="2 4" key="1">
    <citation type="journal article" date="2014" name="BMC Genomics">
        <title>Genome sequence of Anopheles sinensis provides insight into genetics basis of mosquito competence for malaria parasites.</title>
        <authorList>
            <person name="Zhou D."/>
            <person name="Zhang D."/>
            <person name="Ding G."/>
            <person name="Shi L."/>
            <person name="Hou Q."/>
            <person name="Ye Y."/>
            <person name="Xu Y."/>
            <person name="Zhou H."/>
            <person name="Xiong C."/>
            <person name="Li S."/>
            <person name="Yu J."/>
            <person name="Hong S."/>
            <person name="Yu X."/>
            <person name="Zou P."/>
            <person name="Chen C."/>
            <person name="Chang X."/>
            <person name="Wang W."/>
            <person name="Lv Y."/>
            <person name="Sun Y."/>
            <person name="Ma L."/>
            <person name="Shen B."/>
            <person name="Zhu C."/>
        </authorList>
    </citation>
    <scope>NUCLEOTIDE SEQUENCE [LARGE SCALE GENOMIC DNA]</scope>
</reference>
<evidence type="ECO:0000256" key="1">
    <source>
        <dbReference type="SAM" id="MobiDB-lite"/>
    </source>
</evidence>
<evidence type="ECO:0000313" key="4">
    <source>
        <dbReference type="Proteomes" id="UP000030765"/>
    </source>
</evidence>
<accession>A0A084W651</accession>
<protein>
    <submittedName>
        <fullName evidence="2 3">Reverse gyrase</fullName>
    </submittedName>
</protein>
<evidence type="ECO:0000313" key="3">
    <source>
        <dbReference type="EnsemblMetazoa" id="ASIC013671-PA"/>
    </source>
</evidence>
<dbReference type="AlphaFoldDB" id="A0A084W651"/>
<proteinExistence type="predicted"/>
<dbReference type="Proteomes" id="UP000030765">
    <property type="component" value="Unassembled WGS sequence"/>
</dbReference>
<dbReference type="VEuPathDB" id="VectorBase:ASIC013671"/>
<feature type="region of interest" description="Disordered" evidence="1">
    <location>
        <begin position="1"/>
        <end position="25"/>
    </location>
</feature>
<reference evidence="3" key="2">
    <citation type="submission" date="2020-05" db="UniProtKB">
        <authorList>
            <consortium name="EnsemblMetazoa"/>
        </authorList>
    </citation>
    <scope>IDENTIFICATION</scope>
</reference>
<sequence>MSANGARNKNTKRRTSAGRGDEDFLRPITSTVPEIRAVWVTGFLFSRRIPGPGNGNDCFEVIAKFNLLPTRVPAKGQRHCHLRSPNIHLARCN</sequence>
<dbReference type="EMBL" id="KE525306">
    <property type="protein sequence ID" value="KFB45695.1"/>
    <property type="molecule type" value="Genomic_DNA"/>
</dbReference>